<dbReference type="InterPro" id="IPR024747">
    <property type="entry name" value="Pyridox_Oxase-rel"/>
</dbReference>
<dbReference type="OrthoDB" id="3212118at2"/>
<dbReference type="Proteomes" id="UP000250462">
    <property type="component" value="Unassembled WGS sequence"/>
</dbReference>
<protein>
    <submittedName>
        <fullName evidence="1">Pyridoxamine 5'-phosphate oxidase family protein</fullName>
    </submittedName>
</protein>
<accession>A0A329QRT4</accession>
<organism evidence="1 2">
    <name type="scientific">Phytoactinopolyspora halophila</name>
    <dbReference type="NCBI Taxonomy" id="1981511"/>
    <lineage>
        <taxon>Bacteria</taxon>
        <taxon>Bacillati</taxon>
        <taxon>Actinomycetota</taxon>
        <taxon>Actinomycetes</taxon>
        <taxon>Jiangellales</taxon>
        <taxon>Jiangellaceae</taxon>
        <taxon>Phytoactinopolyspora</taxon>
    </lineage>
</organism>
<dbReference type="Gene3D" id="2.30.110.10">
    <property type="entry name" value="Electron Transport, Fmn-binding Protein, Chain A"/>
    <property type="match status" value="1"/>
</dbReference>
<dbReference type="AlphaFoldDB" id="A0A329QRT4"/>
<dbReference type="EMBL" id="QMIG01000007">
    <property type="protein sequence ID" value="RAW14796.1"/>
    <property type="molecule type" value="Genomic_DNA"/>
</dbReference>
<evidence type="ECO:0000313" key="1">
    <source>
        <dbReference type="EMBL" id="RAW14796.1"/>
    </source>
</evidence>
<dbReference type="RefSeq" id="WP_112258156.1">
    <property type="nucleotide sequence ID" value="NZ_QMIG01000007.1"/>
</dbReference>
<evidence type="ECO:0000313" key="2">
    <source>
        <dbReference type="Proteomes" id="UP000250462"/>
    </source>
</evidence>
<dbReference type="SUPFAM" id="SSF50475">
    <property type="entry name" value="FMN-binding split barrel"/>
    <property type="match status" value="1"/>
</dbReference>
<name>A0A329QRT4_9ACTN</name>
<keyword evidence="2" id="KW-1185">Reference proteome</keyword>
<reference evidence="1 2" key="1">
    <citation type="submission" date="2018-06" db="EMBL/GenBank/DDBJ databases">
        <title>Phytoactinopolyspora halophila sp. nov., a novel halophilic actinomycete isolated from a saline soil in China.</title>
        <authorList>
            <person name="Tang S.-K."/>
        </authorList>
    </citation>
    <scope>NUCLEOTIDE SEQUENCE [LARGE SCALE GENOMIC DNA]</scope>
    <source>
        <strain evidence="1 2">YIM 96934</strain>
    </source>
</reference>
<dbReference type="Pfam" id="PF12900">
    <property type="entry name" value="Pyridox_ox_2"/>
    <property type="match status" value="1"/>
</dbReference>
<proteinExistence type="predicted"/>
<sequence>MTGERQMVPMDRYEALSLLGSVSMGRVVFTDQALPAIRPVNHLVDGNGGVIIRTHVGSAISSLVHASGSGVVLAFEADDIDQEKHTGWSVVVTGMASLVEDAEAVSHYEHALRSWVNYPMDQIIRIQPDLVTGYWLTADGSP</sequence>
<comment type="caution">
    <text evidence="1">The sequence shown here is derived from an EMBL/GenBank/DDBJ whole genome shotgun (WGS) entry which is preliminary data.</text>
</comment>
<dbReference type="InterPro" id="IPR012349">
    <property type="entry name" value="Split_barrel_FMN-bd"/>
</dbReference>
<gene>
    <name evidence="1" type="ORF">DPM12_09895</name>
</gene>